<reference evidence="2 3" key="1">
    <citation type="journal article" date="2020" name="ISME J.">
        <title>Comparative genomics reveals insights into cyanobacterial evolution and habitat adaptation.</title>
        <authorList>
            <person name="Chen M.Y."/>
            <person name="Teng W.K."/>
            <person name="Zhao L."/>
            <person name="Hu C.X."/>
            <person name="Zhou Y.K."/>
            <person name="Han B.P."/>
            <person name="Song L.R."/>
            <person name="Shu W.S."/>
        </authorList>
    </citation>
    <scope>NUCLEOTIDE SEQUENCE [LARGE SCALE GENOMIC DNA]</scope>
    <source>
        <strain evidence="2 3">FACHB-248</strain>
    </source>
</reference>
<dbReference type="Pfam" id="PF25583">
    <property type="entry name" value="WCX"/>
    <property type="match status" value="1"/>
</dbReference>
<accession>A0ABR8GJ25</accession>
<dbReference type="InterPro" id="IPR057727">
    <property type="entry name" value="WCX_dom"/>
</dbReference>
<dbReference type="RefSeq" id="WP_029632336.1">
    <property type="nucleotide sequence ID" value="NZ_JACJTA010000003.1"/>
</dbReference>
<dbReference type="Proteomes" id="UP000660380">
    <property type="component" value="Unassembled WGS sequence"/>
</dbReference>
<evidence type="ECO:0000313" key="2">
    <source>
        <dbReference type="EMBL" id="MBD2603379.1"/>
    </source>
</evidence>
<organism evidence="2 3">
    <name type="scientific">Scytonema hofmannii FACHB-248</name>
    <dbReference type="NCBI Taxonomy" id="1842502"/>
    <lineage>
        <taxon>Bacteria</taxon>
        <taxon>Bacillati</taxon>
        <taxon>Cyanobacteriota</taxon>
        <taxon>Cyanophyceae</taxon>
        <taxon>Nostocales</taxon>
        <taxon>Scytonemataceae</taxon>
        <taxon>Scytonema</taxon>
    </lineage>
</organism>
<keyword evidence="3" id="KW-1185">Reference proteome</keyword>
<protein>
    <submittedName>
        <fullName evidence="2">WYL domain-containing protein</fullName>
    </submittedName>
</protein>
<sequence>MKQTDDREFPNRFQAVLPKWSLDEFDLLRWIIGFGGNVKVIEPPELVEKVKGVGSGIIGVYDK</sequence>
<gene>
    <name evidence="2" type="ORF">H6G81_02250</name>
</gene>
<evidence type="ECO:0000259" key="1">
    <source>
        <dbReference type="Pfam" id="PF25583"/>
    </source>
</evidence>
<dbReference type="EMBL" id="JACJTA010000003">
    <property type="protein sequence ID" value="MBD2603379.1"/>
    <property type="molecule type" value="Genomic_DNA"/>
</dbReference>
<feature type="domain" description="WCX" evidence="1">
    <location>
        <begin position="24"/>
        <end position="51"/>
    </location>
</feature>
<comment type="caution">
    <text evidence="2">The sequence shown here is derived from an EMBL/GenBank/DDBJ whole genome shotgun (WGS) entry which is preliminary data.</text>
</comment>
<proteinExistence type="predicted"/>
<name>A0ABR8GJ25_9CYAN</name>
<evidence type="ECO:0000313" key="3">
    <source>
        <dbReference type="Proteomes" id="UP000660380"/>
    </source>
</evidence>